<reference evidence="12 13" key="1">
    <citation type="submission" date="2024-01" db="EMBL/GenBank/DDBJ databases">
        <authorList>
            <person name="Allen C."/>
            <person name="Tagirdzhanova G."/>
        </authorList>
    </citation>
    <scope>NUCLEOTIDE SEQUENCE [LARGE SCALE GENOMIC DNA]</scope>
</reference>
<keyword evidence="5" id="KW-0238">DNA-binding</keyword>
<feature type="region of interest" description="Disordered" evidence="9">
    <location>
        <begin position="124"/>
        <end position="178"/>
    </location>
</feature>
<dbReference type="PANTHER" id="PTHR47782:SF12">
    <property type="entry name" value="ZN(II)2CYS6 TRANSCRIPTION FACTOR (EUROFUNG)"/>
    <property type="match status" value="1"/>
</dbReference>
<evidence type="ECO:0000313" key="12">
    <source>
        <dbReference type="EMBL" id="CAK7231715.1"/>
    </source>
</evidence>
<evidence type="ECO:0000256" key="4">
    <source>
        <dbReference type="ARBA" id="ARBA00023015"/>
    </source>
</evidence>
<keyword evidence="10" id="KW-0472">Membrane</keyword>
<dbReference type="InterPro" id="IPR036864">
    <property type="entry name" value="Zn2-C6_fun-type_DNA-bd_sf"/>
</dbReference>
<feature type="domain" description="Zn(2)-C6 fungal-type" evidence="11">
    <location>
        <begin position="3"/>
        <end position="33"/>
    </location>
</feature>
<feature type="compositionally biased region" description="Pro residues" evidence="9">
    <location>
        <begin position="199"/>
        <end position="214"/>
    </location>
</feature>
<evidence type="ECO:0000256" key="5">
    <source>
        <dbReference type="ARBA" id="ARBA00023125"/>
    </source>
</evidence>
<evidence type="ECO:0000256" key="3">
    <source>
        <dbReference type="ARBA" id="ARBA00022833"/>
    </source>
</evidence>
<feature type="compositionally biased region" description="Polar residues" evidence="9">
    <location>
        <begin position="74"/>
        <end position="86"/>
    </location>
</feature>
<dbReference type="Pfam" id="PF00172">
    <property type="entry name" value="Zn_clus"/>
    <property type="match status" value="1"/>
</dbReference>
<dbReference type="SMART" id="SM00906">
    <property type="entry name" value="Fungal_trans"/>
    <property type="match status" value="1"/>
</dbReference>
<dbReference type="PROSITE" id="PS50048">
    <property type="entry name" value="ZN2_CY6_FUNGAL_2"/>
    <property type="match status" value="1"/>
</dbReference>
<dbReference type="CDD" id="cd00067">
    <property type="entry name" value="GAL4"/>
    <property type="match status" value="1"/>
</dbReference>
<proteinExistence type="predicted"/>
<feature type="compositionally biased region" description="Polar residues" evidence="9">
    <location>
        <begin position="219"/>
        <end position="229"/>
    </location>
</feature>
<keyword evidence="10" id="KW-1133">Transmembrane helix</keyword>
<evidence type="ECO:0000259" key="11">
    <source>
        <dbReference type="PROSITE" id="PS50048"/>
    </source>
</evidence>
<dbReference type="PANTHER" id="PTHR47782">
    <property type="entry name" value="ZN(II)2CYS6 TRANSCRIPTION FACTOR (EUROFUNG)-RELATED"/>
    <property type="match status" value="1"/>
</dbReference>
<keyword evidence="10" id="KW-0812">Transmembrane</keyword>
<dbReference type="SMART" id="SM00066">
    <property type="entry name" value="GAL4"/>
    <property type="match status" value="1"/>
</dbReference>
<evidence type="ECO:0000256" key="1">
    <source>
        <dbReference type="ARBA" id="ARBA00004123"/>
    </source>
</evidence>
<keyword evidence="8" id="KW-0175">Coiled coil</keyword>
<protein>
    <submittedName>
        <fullName evidence="12">Rac GTPase-activating protein BCR/ABR</fullName>
    </submittedName>
</protein>
<dbReference type="InterPro" id="IPR007219">
    <property type="entry name" value="XnlR_reg_dom"/>
</dbReference>
<evidence type="ECO:0000256" key="2">
    <source>
        <dbReference type="ARBA" id="ARBA00022723"/>
    </source>
</evidence>
<keyword evidence="6" id="KW-0804">Transcription</keyword>
<evidence type="ECO:0000256" key="9">
    <source>
        <dbReference type="SAM" id="MobiDB-lite"/>
    </source>
</evidence>
<evidence type="ECO:0000256" key="8">
    <source>
        <dbReference type="SAM" id="Coils"/>
    </source>
</evidence>
<dbReference type="InterPro" id="IPR052202">
    <property type="entry name" value="Yeast_MetPath_Reg"/>
</dbReference>
<dbReference type="Pfam" id="PF04082">
    <property type="entry name" value="Fungal_trans"/>
    <property type="match status" value="1"/>
</dbReference>
<feature type="transmembrane region" description="Helical" evidence="10">
    <location>
        <begin position="708"/>
        <end position="731"/>
    </location>
</feature>
<sequence length="926" mass="101418">MRACERCHARKTKCDRRMPSCTSCTKGQVACQYPNKWRDRQLRQEYMKSMERRLRELEDENARLRDGVAPVDTPMTNGVHETSSNGHGMDAGPGSGGAITDAEHEAALVMAMAAAGTDFGPPRLLTGTHGLSGNALPSSHSPAPSASRSPSIAQQPTSQTQTPSNLTSPTQQPTATVSDLATPSIQPASLTLQASLPPTQQPLGPPPPPQPHPPIVNRLSPTQSASSHRTPGEEARYLGSSNGVEFTDVVERVVDGSHDGGDGVDKTMHGVNGGLGGVFGRVSENRRGYSYGYGDSTASDQASDGNDRLAMPHAGSTPATLVDEAIAMPLIESYFAHWHLTFPLLHQPMFLKMVSELYADPRRYQQDGANAFAFDIVLALGAVPAKRHLEWGLGFGDAERHFVRALARLDSVAALRDIRALQALLLYCKYGIHASLRDTSSELWEALGQATQLVVELGLHQTSAVGPTGAAAARLQQRCEVHITGSLPSAIRIEMQRRSFWCYYNLETIVNISLGRPLAIHDDDIDVPLPSAANDDDIGEEAPSTTASGAASEEATSPTSLFLHHILYRRLQARIHRCMYTSRSVQTQPLHERRAQRRAIYRSLHEWQRGIEKLNLQEHHRADQPTRSSFLHPSWYQALYHSACLMLFRPSTAFPALEKVYETTGDDDEAGGDGAGTDNDDPLHILWTSSRGVLQRYGELLRARQFNYSWVTLYTIFMAGLANVYAVGCCAQRRKRWCRQAHQVGRETAASSGTSTPSSPFMPALLDVVCDFRDCSNILTAIGERWNDARAPYDTFARLSMSAMQELAAVTYRPNNSSCVCGRHGTGQQVDGNAAVALAGNEQLTPPPSLYQQQQLHPPQQLQHQQQQFALPFTPIVQDGYGPSGVVPSPGFSAMYGMPMDDTFTPDHALADYYSMVDFQQLFHEM</sequence>
<dbReference type="SUPFAM" id="SSF57701">
    <property type="entry name" value="Zn2/Cys6 DNA-binding domain"/>
    <property type="match status" value="1"/>
</dbReference>
<feature type="region of interest" description="Disordered" evidence="9">
    <location>
        <begin position="530"/>
        <end position="554"/>
    </location>
</feature>
<dbReference type="Proteomes" id="UP001642405">
    <property type="component" value="Unassembled WGS sequence"/>
</dbReference>
<feature type="compositionally biased region" description="Low complexity" evidence="9">
    <location>
        <begin position="541"/>
        <end position="554"/>
    </location>
</feature>
<name>A0ABP0CI46_9PEZI</name>
<dbReference type="EMBL" id="CAWUHB010000059">
    <property type="protein sequence ID" value="CAK7231715.1"/>
    <property type="molecule type" value="Genomic_DNA"/>
</dbReference>
<feature type="coiled-coil region" evidence="8">
    <location>
        <begin position="40"/>
        <end position="67"/>
    </location>
</feature>
<evidence type="ECO:0000313" key="13">
    <source>
        <dbReference type="Proteomes" id="UP001642405"/>
    </source>
</evidence>
<dbReference type="Gene3D" id="4.10.240.10">
    <property type="entry name" value="Zn(2)-C6 fungal-type DNA-binding domain"/>
    <property type="match status" value="1"/>
</dbReference>
<evidence type="ECO:0000256" key="10">
    <source>
        <dbReference type="SAM" id="Phobius"/>
    </source>
</evidence>
<keyword evidence="3" id="KW-0862">Zinc</keyword>
<dbReference type="PROSITE" id="PS00463">
    <property type="entry name" value="ZN2_CY6_FUNGAL_1"/>
    <property type="match status" value="1"/>
</dbReference>
<dbReference type="CDD" id="cd12148">
    <property type="entry name" value="fungal_TF_MHR"/>
    <property type="match status" value="1"/>
</dbReference>
<keyword evidence="7" id="KW-0539">Nucleus</keyword>
<gene>
    <name evidence="12" type="primary">STB5_3</name>
    <name evidence="12" type="ORF">SCUCBS95973_008012</name>
</gene>
<feature type="region of interest" description="Disordered" evidence="9">
    <location>
        <begin position="195"/>
        <end position="240"/>
    </location>
</feature>
<feature type="compositionally biased region" description="Low complexity" evidence="9">
    <location>
        <begin position="135"/>
        <end position="174"/>
    </location>
</feature>
<keyword evidence="2" id="KW-0479">Metal-binding</keyword>
<feature type="region of interest" description="Disordered" evidence="9">
    <location>
        <begin position="68"/>
        <end position="99"/>
    </location>
</feature>
<evidence type="ECO:0000256" key="6">
    <source>
        <dbReference type="ARBA" id="ARBA00023163"/>
    </source>
</evidence>
<comment type="subcellular location">
    <subcellularLocation>
        <location evidence="1">Nucleus</location>
    </subcellularLocation>
</comment>
<keyword evidence="13" id="KW-1185">Reference proteome</keyword>
<keyword evidence="4" id="KW-0805">Transcription regulation</keyword>
<comment type="caution">
    <text evidence="12">The sequence shown here is derived from an EMBL/GenBank/DDBJ whole genome shotgun (WGS) entry which is preliminary data.</text>
</comment>
<evidence type="ECO:0000256" key="7">
    <source>
        <dbReference type="ARBA" id="ARBA00023242"/>
    </source>
</evidence>
<dbReference type="InterPro" id="IPR001138">
    <property type="entry name" value="Zn2Cys6_DnaBD"/>
</dbReference>
<accession>A0ABP0CI46</accession>
<organism evidence="12 13">
    <name type="scientific">Sporothrix curviconia</name>
    <dbReference type="NCBI Taxonomy" id="1260050"/>
    <lineage>
        <taxon>Eukaryota</taxon>
        <taxon>Fungi</taxon>
        <taxon>Dikarya</taxon>
        <taxon>Ascomycota</taxon>
        <taxon>Pezizomycotina</taxon>
        <taxon>Sordariomycetes</taxon>
        <taxon>Sordariomycetidae</taxon>
        <taxon>Ophiostomatales</taxon>
        <taxon>Ophiostomataceae</taxon>
        <taxon>Sporothrix</taxon>
    </lineage>
</organism>